<evidence type="ECO:0000259" key="8">
    <source>
        <dbReference type="PROSITE" id="PS51826"/>
    </source>
</evidence>
<dbReference type="CDD" id="cd06849">
    <property type="entry name" value="lipoyl_domain"/>
    <property type="match status" value="1"/>
</dbReference>
<gene>
    <name evidence="9" type="ORF">SAMN05877838_1430</name>
</gene>
<feature type="domain" description="Lipoyl-binding" evidence="7">
    <location>
        <begin position="4"/>
        <end position="81"/>
    </location>
</feature>
<keyword evidence="5" id="KW-0012">Acyltransferase</keyword>
<dbReference type="InterPro" id="IPR036625">
    <property type="entry name" value="E3-bd_dom_sf"/>
</dbReference>
<dbReference type="SUPFAM" id="SSF53474">
    <property type="entry name" value="alpha/beta-Hydrolases"/>
    <property type="match status" value="1"/>
</dbReference>
<dbReference type="SUPFAM" id="SSF51230">
    <property type="entry name" value="Single hybrid motif"/>
    <property type="match status" value="1"/>
</dbReference>
<feature type="domain" description="Peripheral subunit-binding (PSBD)" evidence="8">
    <location>
        <begin position="124"/>
        <end position="161"/>
    </location>
</feature>
<dbReference type="Pfam" id="PF12697">
    <property type="entry name" value="Abhydrolase_6"/>
    <property type="match status" value="1"/>
</dbReference>
<dbReference type="AlphaFoldDB" id="A0A286I8V6"/>
<dbReference type="PROSITE" id="PS50968">
    <property type="entry name" value="BIOTINYL_LIPOYL"/>
    <property type="match status" value="1"/>
</dbReference>
<dbReference type="InterPro" id="IPR000073">
    <property type="entry name" value="AB_hydrolase_1"/>
</dbReference>
<dbReference type="Pfam" id="PF02817">
    <property type="entry name" value="E3_binding"/>
    <property type="match status" value="1"/>
</dbReference>
<dbReference type="InterPro" id="IPR004167">
    <property type="entry name" value="PSBD"/>
</dbReference>
<accession>A0A286I8V6</accession>
<dbReference type="PANTHER" id="PTHR43178:SF5">
    <property type="entry name" value="LIPOAMIDE ACYLTRANSFERASE COMPONENT OF BRANCHED-CHAIN ALPHA-KETO ACID DEHYDROGENASE COMPLEX, MITOCHONDRIAL"/>
    <property type="match status" value="1"/>
</dbReference>
<dbReference type="GO" id="GO:0005737">
    <property type="term" value="C:cytoplasm"/>
    <property type="evidence" value="ECO:0007669"/>
    <property type="project" value="TreeGrafter"/>
</dbReference>
<keyword evidence="9" id="KW-0670">Pyruvate</keyword>
<dbReference type="Gene3D" id="4.10.320.10">
    <property type="entry name" value="E3-binding domain"/>
    <property type="match status" value="1"/>
</dbReference>
<dbReference type="InterPro" id="IPR029058">
    <property type="entry name" value="AB_hydrolase_fold"/>
</dbReference>
<dbReference type="PANTHER" id="PTHR43178">
    <property type="entry name" value="DIHYDROLIPOAMIDE ACETYLTRANSFERASE COMPONENT OF PYRUVATE DEHYDROGENASE COMPLEX"/>
    <property type="match status" value="1"/>
</dbReference>
<comment type="similarity">
    <text evidence="2">Belongs to the 2-oxoacid dehydrogenase family.</text>
</comment>
<evidence type="ECO:0000256" key="1">
    <source>
        <dbReference type="ARBA" id="ARBA00001938"/>
    </source>
</evidence>
<dbReference type="Proteomes" id="UP000219465">
    <property type="component" value="Unassembled WGS sequence"/>
</dbReference>
<evidence type="ECO:0000256" key="6">
    <source>
        <dbReference type="SAM" id="MobiDB-lite"/>
    </source>
</evidence>
<name>A0A286I8V6_9HYPH</name>
<keyword evidence="10" id="KW-1185">Reference proteome</keyword>
<dbReference type="GO" id="GO:0016407">
    <property type="term" value="F:acetyltransferase activity"/>
    <property type="evidence" value="ECO:0007669"/>
    <property type="project" value="TreeGrafter"/>
</dbReference>
<sequence length="417" mass="43785">MTTVTQVKLPMPRLGETMEQGTISTWLVKTGETFARGDPLLELETDKTLVEYPALGAGKLIEMLVGPGDVVDVGAPIAIIETAEAWDGIADSPASEEPAEKAPAASLPDTSSDADARPEAGQRRATPLARRLAREGGVDLSVLQGTGRRGRIEARDVRSAIEASTHTDTQPGTPVAAHANAAADSGPVLFIHGFAGLGSNWEKLRARLQKVGLKTEAPDMPGHGRNAAEANSVEECVAWLGDWLSAQDRPVHLVGHSFGAHVAALAANRTRSKVSRLTLVAPAGCGHDINGGFVHGMAHTRTAGELLHLLRLLGPEASRLPADAVGTMATELAKGRLQTLAGVIARGDTQLIDTIAALGALSEDVPVRAIFGSADSIIAKEHMFNMPPRVASHIVPTGHMPHWDDPALLESLIRGSN</sequence>
<proteinExistence type="inferred from homology"/>
<dbReference type="Gene3D" id="3.40.50.1820">
    <property type="entry name" value="alpha/beta hydrolase"/>
    <property type="match status" value="1"/>
</dbReference>
<feature type="region of interest" description="Disordered" evidence="6">
    <location>
        <begin position="91"/>
        <end position="128"/>
    </location>
</feature>
<dbReference type="InterPro" id="IPR011053">
    <property type="entry name" value="Single_hybrid_motif"/>
</dbReference>
<dbReference type="EMBL" id="OCPC01000001">
    <property type="protein sequence ID" value="SOE16558.1"/>
    <property type="molecule type" value="Genomic_DNA"/>
</dbReference>
<dbReference type="InterPro" id="IPR050743">
    <property type="entry name" value="2-oxoacid_DH_E2_comp"/>
</dbReference>
<dbReference type="RefSeq" id="WP_097106255.1">
    <property type="nucleotide sequence ID" value="NZ_OCPC01000001.1"/>
</dbReference>
<evidence type="ECO:0000256" key="3">
    <source>
        <dbReference type="ARBA" id="ARBA00011484"/>
    </source>
</evidence>
<protein>
    <submittedName>
        <fullName evidence="9">Pyruvate dehydrogenase E2 component (Dihydrolipoamide acetyltransferase)</fullName>
    </submittedName>
</protein>
<evidence type="ECO:0000313" key="9">
    <source>
        <dbReference type="EMBL" id="SOE16558.1"/>
    </source>
</evidence>
<dbReference type="SUPFAM" id="SSF47005">
    <property type="entry name" value="Peripheral subunit-binding domain of 2-oxo acid dehydrogenase complex"/>
    <property type="match status" value="1"/>
</dbReference>
<feature type="compositionally biased region" description="Low complexity" evidence="6">
    <location>
        <begin position="91"/>
        <end position="106"/>
    </location>
</feature>
<comment type="subunit">
    <text evidence="3">Forms a 24-polypeptide structural core with octahedral symmetry.</text>
</comment>
<evidence type="ECO:0000313" key="10">
    <source>
        <dbReference type="Proteomes" id="UP000219465"/>
    </source>
</evidence>
<evidence type="ECO:0000256" key="5">
    <source>
        <dbReference type="ARBA" id="ARBA00023315"/>
    </source>
</evidence>
<dbReference type="OrthoDB" id="9804723at2"/>
<evidence type="ECO:0000256" key="4">
    <source>
        <dbReference type="ARBA" id="ARBA00022679"/>
    </source>
</evidence>
<comment type="cofactor">
    <cofactor evidence="1">
        <name>(R)-lipoate</name>
        <dbReference type="ChEBI" id="CHEBI:83088"/>
    </cofactor>
</comment>
<dbReference type="PROSITE" id="PS51826">
    <property type="entry name" value="PSBD"/>
    <property type="match status" value="1"/>
</dbReference>
<reference evidence="10" key="1">
    <citation type="submission" date="2017-08" db="EMBL/GenBank/DDBJ databases">
        <authorList>
            <person name="Varghese N."/>
            <person name="Submissions S."/>
        </authorList>
    </citation>
    <scope>NUCLEOTIDE SEQUENCE [LARGE SCALE GENOMIC DNA]</scope>
    <source>
        <strain evidence="10">KCTC 23107</strain>
    </source>
</reference>
<evidence type="ECO:0000256" key="2">
    <source>
        <dbReference type="ARBA" id="ARBA00007317"/>
    </source>
</evidence>
<evidence type="ECO:0000259" key="7">
    <source>
        <dbReference type="PROSITE" id="PS50968"/>
    </source>
</evidence>
<organism evidence="9 10">
    <name type="scientific">Hoeflea halophila</name>
    <dbReference type="NCBI Taxonomy" id="714899"/>
    <lineage>
        <taxon>Bacteria</taxon>
        <taxon>Pseudomonadati</taxon>
        <taxon>Pseudomonadota</taxon>
        <taxon>Alphaproteobacteria</taxon>
        <taxon>Hyphomicrobiales</taxon>
        <taxon>Rhizobiaceae</taxon>
        <taxon>Hoeflea</taxon>
    </lineage>
</organism>
<dbReference type="Pfam" id="PF00364">
    <property type="entry name" value="Biotin_lipoyl"/>
    <property type="match status" value="1"/>
</dbReference>
<dbReference type="GO" id="GO:0031405">
    <property type="term" value="F:lipoic acid binding"/>
    <property type="evidence" value="ECO:0007669"/>
    <property type="project" value="TreeGrafter"/>
</dbReference>
<keyword evidence="4 9" id="KW-0808">Transferase</keyword>
<dbReference type="Gene3D" id="2.40.50.100">
    <property type="match status" value="1"/>
</dbReference>
<dbReference type="InterPro" id="IPR000089">
    <property type="entry name" value="Biotin_lipoyl"/>
</dbReference>